<dbReference type="SUPFAM" id="SSF140990">
    <property type="entry name" value="FtsH protease domain-like"/>
    <property type="match status" value="1"/>
</dbReference>
<dbReference type="GO" id="GO:0016887">
    <property type="term" value="F:ATP hydrolysis activity"/>
    <property type="evidence" value="ECO:0007669"/>
    <property type="project" value="InterPro"/>
</dbReference>
<evidence type="ECO:0000256" key="1">
    <source>
        <dbReference type="RuleBase" id="RU003651"/>
    </source>
</evidence>
<dbReference type="AlphaFoldDB" id="A0A838BQ30"/>
<proteinExistence type="inferred from homology"/>
<dbReference type="PROSITE" id="PS00674">
    <property type="entry name" value="AAA"/>
    <property type="match status" value="1"/>
</dbReference>
<accession>A0A838BQ30</accession>
<dbReference type="InterPro" id="IPR003960">
    <property type="entry name" value="ATPase_AAA_CS"/>
</dbReference>
<keyword evidence="4" id="KW-1185">Reference proteome</keyword>
<dbReference type="GO" id="GO:0004222">
    <property type="term" value="F:metalloendopeptidase activity"/>
    <property type="evidence" value="ECO:0007669"/>
    <property type="project" value="InterPro"/>
</dbReference>
<dbReference type="GO" id="GO:0030163">
    <property type="term" value="P:protein catabolic process"/>
    <property type="evidence" value="ECO:0007669"/>
    <property type="project" value="TreeGrafter"/>
</dbReference>
<feature type="domain" description="AAA+ ATPase" evidence="2">
    <location>
        <begin position="300"/>
        <end position="439"/>
    </location>
</feature>
<dbReference type="PANTHER" id="PTHR23076:SF97">
    <property type="entry name" value="ATP-DEPENDENT ZINC METALLOPROTEASE YME1L1"/>
    <property type="match status" value="1"/>
</dbReference>
<organism evidence="3 4">
    <name type="scientific">Microvirga mediterraneensis</name>
    <dbReference type="NCBI Taxonomy" id="2754695"/>
    <lineage>
        <taxon>Bacteria</taxon>
        <taxon>Pseudomonadati</taxon>
        <taxon>Pseudomonadota</taxon>
        <taxon>Alphaproteobacteria</taxon>
        <taxon>Hyphomicrobiales</taxon>
        <taxon>Methylobacteriaceae</taxon>
        <taxon>Microvirga</taxon>
    </lineage>
</organism>
<dbReference type="GO" id="GO:0004176">
    <property type="term" value="F:ATP-dependent peptidase activity"/>
    <property type="evidence" value="ECO:0007669"/>
    <property type="project" value="InterPro"/>
</dbReference>
<comment type="caution">
    <text evidence="3">The sequence shown here is derived from an EMBL/GenBank/DDBJ whole genome shotgun (WGS) entry which is preliminary data.</text>
</comment>
<reference evidence="3 4" key="1">
    <citation type="submission" date="2020-07" db="EMBL/GenBank/DDBJ databases">
        <title>Draft genome and description of Microvirga mediterraneensis Marseille-Q2068 sp. nov.</title>
        <authorList>
            <person name="Boxberger M."/>
        </authorList>
    </citation>
    <scope>NUCLEOTIDE SEQUENCE [LARGE SCALE GENOMIC DNA]</scope>
    <source>
        <strain evidence="3 4">Marseille-Q2068</strain>
    </source>
</reference>
<name>A0A838BQ30_9HYPH</name>
<dbReference type="InterPro" id="IPR000642">
    <property type="entry name" value="Peptidase_M41"/>
</dbReference>
<comment type="similarity">
    <text evidence="1">Belongs to the AAA ATPase family.</text>
</comment>
<dbReference type="CDD" id="cd19481">
    <property type="entry name" value="RecA-like_protease"/>
    <property type="match status" value="1"/>
</dbReference>
<dbReference type="Gene3D" id="1.10.8.60">
    <property type="match status" value="1"/>
</dbReference>
<dbReference type="EMBL" id="JACDXJ010000001">
    <property type="protein sequence ID" value="MBA1157043.1"/>
    <property type="molecule type" value="Genomic_DNA"/>
</dbReference>
<keyword evidence="1" id="KW-0067">ATP-binding</keyword>
<dbReference type="GO" id="GO:0005524">
    <property type="term" value="F:ATP binding"/>
    <property type="evidence" value="ECO:0007669"/>
    <property type="project" value="UniProtKB-KW"/>
</dbReference>
<dbReference type="Gene3D" id="3.40.50.300">
    <property type="entry name" value="P-loop containing nucleotide triphosphate hydrolases"/>
    <property type="match status" value="1"/>
</dbReference>
<dbReference type="Pfam" id="PF01434">
    <property type="entry name" value="Peptidase_M41"/>
    <property type="match status" value="1"/>
</dbReference>
<dbReference type="GO" id="GO:0006508">
    <property type="term" value="P:proteolysis"/>
    <property type="evidence" value="ECO:0007669"/>
    <property type="project" value="InterPro"/>
</dbReference>
<dbReference type="GO" id="GO:0005886">
    <property type="term" value="C:plasma membrane"/>
    <property type="evidence" value="ECO:0007669"/>
    <property type="project" value="TreeGrafter"/>
</dbReference>
<dbReference type="InterPro" id="IPR003959">
    <property type="entry name" value="ATPase_AAA_core"/>
</dbReference>
<protein>
    <submittedName>
        <fullName evidence="3">AAA family ATPase</fullName>
    </submittedName>
</protein>
<sequence length="705" mass="74803">MPPPLASSATAEADLLARGFLDALAREEADRIRWGLRVATDPDDPVEPLTSDGPTEIADEIRRPPLRADLAAVAIGLARAMERQPDLIRRLRGEAPVVVIEASTGAIVPLVRRVLTRCALPENASVYGAEIGSHRPEGPAALILAREGGRDDRPDVGNEVVAHARNIPIPLIGIAPDPHSHLPRDLMRIAEWHLALPPLDMAALELIIEAVTGETPTRLLAPEGLRGLTVADLPLAICPDRSADRCIEALECIAAREDILPDGPTLDDLAGYGDAGTWGQELAADLVAYKAGRLSWDEIDHPALLLSGPPGVGKTLFAQALAQTAGVPLIATSVAQWNASKYLSGTLQAIRSVFAEARRRAPCVLFIDEVDGISDRAVLRGEYVEYWGQVINSVLEELAGAEDRPGVVVVAATNYPERLDPALKRAGRLDHEIRIEKPDLPALTAIFRHHLGAALPNDDTVPAAIAALGCTGADVEAFVRRARGVARRAGRALALDDVLDQIRASRPQLGPEARRRIAIHEAGHVVVASILGPGSVVGASLHSEGGVAEVSATLDGTATLEMCERQLAILMAGRAAEALEMDEISIGAGGGDESDLCRATELARAIETQFGLGLTGNAYVPDSQSFLVPGLIDAVRNRLGYAEERAALILTGHRSALQKIADALESKGTLSAQEIKELLSSSEKSDVGRLDVFEPALVQIKGRNP</sequence>
<dbReference type="PANTHER" id="PTHR23076">
    <property type="entry name" value="METALLOPROTEASE M41 FTSH"/>
    <property type="match status" value="1"/>
</dbReference>
<evidence type="ECO:0000313" key="3">
    <source>
        <dbReference type="EMBL" id="MBA1157043.1"/>
    </source>
</evidence>
<dbReference type="Gene3D" id="1.20.58.760">
    <property type="entry name" value="Peptidase M41"/>
    <property type="match status" value="1"/>
</dbReference>
<gene>
    <name evidence="3" type="ORF">H0S73_12985</name>
</gene>
<keyword evidence="1" id="KW-0547">Nucleotide-binding</keyword>
<dbReference type="Pfam" id="PF00004">
    <property type="entry name" value="AAA"/>
    <property type="match status" value="1"/>
</dbReference>
<dbReference type="SMART" id="SM00382">
    <property type="entry name" value="AAA"/>
    <property type="match status" value="1"/>
</dbReference>
<dbReference type="InterPro" id="IPR027417">
    <property type="entry name" value="P-loop_NTPase"/>
</dbReference>
<dbReference type="InterPro" id="IPR003593">
    <property type="entry name" value="AAA+_ATPase"/>
</dbReference>
<dbReference type="Proteomes" id="UP000572984">
    <property type="component" value="Unassembled WGS sequence"/>
</dbReference>
<dbReference type="InterPro" id="IPR037219">
    <property type="entry name" value="Peptidase_M41-like"/>
</dbReference>
<evidence type="ECO:0000259" key="2">
    <source>
        <dbReference type="SMART" id="SM00382"/>
    </source>
</evidence>
<evidence type="ECO:0000313" key="4">
    <source>
        <dbReference type="Proteomes" id="UP000572984"/>
    </source>
</evidence>
<dbReference type="SUPFAM" id="SSF52540">
    <property type="entry name" value="P-loop containing nucleoside triphosphate hydrolases"/>
    <property type="match status" value="1"/>
</dbReference>